<proteinExistence type="inferred from homology"/>
<dbReference type="CDD" id="cd07820">
    <property type="entry name" value="SRPBCC_3"/>
    <property type="match status" value="1"/>
</dbReference>
<dbReference type="InterPro" id="IPR036291">
    <property type="entry name" value="NAD(P)-bd_dom_sf"/>
</dbReference>
<evidence type="ECO:0000256" key="2">
    <source>
        <dbReference type="ARBA" id="ARBA00009353"/>
    </source>
</evidence>
<dbReference type="AlphaFoldDB" id="A0AAE4ZA98"/>
<sequence length="459" mass="50042">MPKFIQRSVIDASAAEVFRWHARSGALQRLLPPWERIAVVDRSGGIEDGARTVLRISRGPLRLEWVAVHSGYEANRKFVDEQERGPFAAWRHVHRFTPQDASSCILEDEIEYRLPLGALGAAIADRAVGRDLERTFRFRHRRTADDLRRHAESRGQPRLRVAISGASGTIGEALAAFLSSGGHDVLRLVRRAPRSAEEVEWDPATGTLDSEALEGLDAAVHLSGKSLASWPWTEAKKRTLWNSRIESTRTLASGLAHLREPPRVLVSASAIGYYGDRGDEELTERAEVGTGFLADLCQAWEAAARPAADAGIRVVNPRIGPVITAAGGMLTKMLPVFKLGVGGVVGSGRQYLSWIALDDLLGAILHILYQDEIAGPVNVVSPGPVTNREFTRTLGRVLGRPTVLPLPTPAVKLIFGQLGRETLLAGSRVRPAALEASGFRFGFSELSDTLRFTLGRSSE</sequence>
<gene>
    <name evidence="6" type="ORF">GWO12_04860</name>
</gene>
<protein>
    <submittedName>
        <fullName evidence="6">TIGR01777 family protein</fullName>
    </submittedName>
</protein>
<evidence type="ECO:0000313" key="7">
    <source>
        <dbReference type="Proteomes" id="UP000702544"/>
    </source>
</evidence>
<dbReference type="PANTHER" id="PTHR11092">
    <property type="entry name" value="SUGAR NUCLEOTIDE EPIMERASE RELATED"/>
    <property type="match status" value="1"/>
</dbReference>
<dbReference type="InterPro" id="IPR023393">
    <property type="entry name" value="START-like_dom_sf"/>
</dbReference>
<comment type="similarity">
    <text evidence="2">Belongs to the NAD(P)-dependent epimerase/dehydratase family. SDR39U1 subfamily.</text>
</comment>
<dbReference type="InterPro" id="IPR010099">
    <property type="entry name" value="SDR39U1"/>
</dbReference>
<feature type="domain" description="NAD-dependent epimerase/dehydratase" evidence="3">
    <location>
        <begin position="162"/>
        <end position="371"/>
    </location>
</feature>
<comment type="similarity">
    <text evidence="1">Belongs to the ribosome association toxin RatA family.</text>
</comment>
<reference evidence="6 7" key="1">
    <citation type="submission" date="2020-01" db="EMBL/GenBank/DDBJ databases">
        <title>Genomes assembled from Gulf of Kutch pelagic sediment metagenomes.</title>
        <authorList>
            <person name="Chandrashekar M."/>
            <person name="Mahajan M.S."/>
            <person name="Dave K.J."/>
            <person name="Vatsa P."/>
            <person name="Nathani N.M."/>
        </authorList>
    </citation>
    <scope>NUCLEOTIDE SEQUENCE [LARGE SCALE GENOMIC DNA]</scope>
    <source>
        <strain evidence="6">KS3-K002</strain>
    </source>
</reference>
<feature type="domain" description="Coenzyme Q-binding protein COQ10 START" evidence="4">
    <location>
        <begin position="10"/>
        <end position="128"/>
    </location>
</feature>
<dbReference type="Gene3D" id="3.30.530.20">
    <property type="match status" value="1"/>
</dbReference>
<accession>A0AAE4ZA98</accession>
<dbReference type="Pfam" id="PF08338">
    <property type="entry name" value="DUF1731"/>
    <property type="match status" value="1"/>
</dbReference>
<dbReference type="InterPro" id="IPR013549">
    <property type="entry name" value="DUF1731"/>
</dbReference>
<dbReference type="InterPro" id="IPR001509">
    <property type="entry name" value="Epimerase_deHydtase"/>
</dbReference>
<evidence type="ECO:0000259" key="5">
    <source>
        <dbReference type="Pfam" id="PF08338"/>
    </source>
</evidence>
<evidence type="ECO:0000259" key="4">
    <source>
        <dbReference type="Pfam" id="PF03364"/>
    </source>
</evidence>
<dbReference type="InterPro" id="IPR005031">
    <property type="entry name" value="COQ10_START"/>
</dbReference>
<dbReference type="EMBL" id="JAACAK010000041">
    <property type="protein sequence ID" value="NIR74426.1"/>
    <property type="molecule type" value="Genomic_DNA"/>
</dbReference>
<evidence type="ECO:0000259" key="3">
    <source>
        <dbReference type="Pfam" id="PF01370"/>
    </source>
</evidence>
<evidence type="ECO:0000313" key="6">
    <source>
        <dbReference type="EMBL" id="NIR74426.1"/>
    </source>
</evidence>
<organism evidence="6 7">
    <name type="scientific">Candidatus Kutchimonas denitrificans</name>
    <dbReference type="NCBI Taxonomy" id="3056748"/>
    <lineage>
        <taxon>Bacteria</taxon>
        <taxon>Pseudomonadati</taxon>
        <taxon>Gemmatimonadota</taxon>
        <taxon>Gemmatimonadia</taxon>
        <taxon>Candidatus Palauibacterales</taxon>
        <taxon>Candidatus Palauibacteraceae</taxon>
        <taxon>Candidatus Kutchimonas</taxon>
    </lineage>
</organism>
<evidence type="ECO:0000256" key="1">
    <source>
        <dbReference type="ARBA" id="ARBA00008918"/>
    </source>
</evidence>
<dbReference type="Pfam" id="PF03364">
    <property type="entry name" value="Polyketide_cyc"/>
    <property type="match status" value="1"/>
</dbReference>
<dbReference type="SUPFAM" id="SSF55961">
    <property type="entry name" value="Bet v1-like"/>
    <property type="match status" value="1"/>
</dbReference>
<dbReference type="PANTHER" id="PTHR11092:SF0">
    <property type="entry name" value="EPIMERASE FAMILY PROTEIN SDR39U1"/>
    <property type="match status" value="1"/>
</dbReference>
<name>A0AAE4ZA98_9BACT</name>
<feature type="domain" description="DUF1731" evidence="5">
    <location>
        <begin position="407"/>
        <end position="451"/>
    </location>
</feature>
<dbReference type="Proteomes" id="UP000702544">
    <property type="component" value="Unassembled WGS sequence"/>
</dbReference>
<dbReference type="NCBIfam" id="TIGR01777">
    <property type="entry name" value="yfcH"/>
    <property type="match status" value="1"/>
</dbReference>
<dbReference type="SUPFAM" id="SSF51735">
    <property type="entry name" value="NAD(P)-binding Rossmann-fold domains"/>
    <property type="match status" value="1"/>
</dbReference>
<dbReference type="Gene3D" id="3.40.50.720">
    <property type="entry name" value="NAD(P)-binding Rossmann-like Domain"/>
    <property type="match status" value="1"/>
</dbReference>
<dbReference type="Pfam" id="PF01370">
    <property type="entry name" value="Epimerase"/>
    <property type="match status" value="1"/>
</dbReference>
<comment type="caution">
    <text evidence="6">The sequence shown here is derived from an EMBL/GenBank/DDBJ whole genome shotgun (WGS) entry which is preliminary data.</text>
</comment>